<sequence length="105" mass="11101">MELISVAGHPEPVPASAAAERMLRDRLQTARESRGQQAADGLEVLVGERIGVLLGGGMPSIDVATMRAIVDHVELPSEDEDEPTGIKGAFQGFKDKLAQRGGPAR</sequence>
<dbReference type="EMBL" id="JAEDAJ010000004">
    <property type="protein sequence ID" value="MBK0331577.1"/>
    <property type="molecule type" value="Genomic_DNA"/>
</dbReference>
<dbReference type="Proteomes" id="UP000612352">
    <property type="component" value="Unassembled WGS sequence"/>
</dbReference>
<reference evidence="2 3" key="1">
    <citation type="submission" date="2020-12" db="EMBL/GenBank/DDBJ databases">
        <title>Brachybacterium sp. MASK1Z-5, whole genome shotgun sequence.</title>
        <authorList>
            <person name="Tuo L."/>
        </authorList>
    </citation>
    <scope>NUCLEOTIDE SEQUENCE [LARGE SCALE GENOMIC DNA]</scope>
    <source>
        <strain evidence="2 3">MASK1Z-5</strain>
    </source>
</reference>
<proteinExistence type="predicted"/>
<evidence type="ECO:0000256" key="1">
    <source>
        <dbReference type="SAM" id="MobiDB-lite"/>
    </source>
</evidence>
<evidence type="ECO:0000313" key="2">
    <source>
        <dbReference type="EMBL" id="MBK0331577.1"/>
    </source>
</evidence>
<organism evidence="2 3">
    <name type="scientific">Brachybacterium halotolerans</name>
    <dbReference type="NCBI Taxonomy" id="2795215"/>
    <lineage>
        <taxon>Bacteria</taxon>
        <taxon>Bacillati</taxon>
        <taxon>Actinomycetota</taxon>
        <taxon>Actinomycetes</taxon>
        <taxon>Micrococcales</taxon>
        <taxon>Dermabacteraceae</taxon>
        <taxon>Brachybacterium</taxon>
    </lineage>
</organism>
<name>A0ABS1BA75_9MICO</name>
<gene>
    <name evidence="2" type="ORF">I8D64_09190</name>
</gene>
<dbReference type="RefSeq" id="WP_200502206.1">
    <property type="nucleotide sequence ID" value="NZ_JAEDAJ010000004.1"/>
</dbReference>
<keyword evidence="3" id="KW-1185">Reference proteome</keyword>
<protein>
    <submittedName>
        <fullName evidence="2">Uncharacterized protein</fullName>
    </submittedName>
</protein>
<feature type="region of interest" description="Disordered" evidence="1">
    <location>
        <begin position="74"/>
        <end position="105"/>
    </location>
</feature>
<evidence type="ECO:0000313" key="3">
    <source>
        <dbReference type="Proteomes" id="UP000612352"/>
    </source>
</evidence>
<accession>A0ABS1BA75</accession>
<comment type="caution">
    <text evidence="2">The sequence shown here is derived from an EMBL/GenBank/DDBJ whole genome shotgun (WGS) entry which is preliminary data.</text>
</comment>